<dbReference type="Proteomes" id="UP000054526">
    <property type="component" value="Unassembled WGS sequence"/>
</dbReference>
<protein>
    <submittedName>
        <fullName evidence="14">Zn-dependent protease</fullName>
    </submittedName>
</protein>
<evidence type="ECO:0000256" key="3">
    <source>
        <dbReference type="ARBA" id="ARBA00007931"/>
    </source>
</evidence>
<keyword evidence="5 12" id="KW-0812">Transmembrane</keyword>
<evidence type="ECO:0000256" key="6">
    <source>
        <dbReference type="ARBA" id="ARBA00022723"/>
    </source>
</evidence>
<keyword evidence="10" id="KW-0482">Metalloprotease</keyword>
<comment type="caution">
    <text evidence="14">The sequence shown here is derived from an EMBL/GenBank/DDBJ whole genome shotgun (WGS) entry which is preliminary data.</text>
</comment>
<name>A0ABR5A917_9BACL</name>
<evidence type="ECO:0000256" key="7">
    <source>
        <dbReference type="ARBA" id="ARBA00022801"/>
    </source>
</evidence>
<dbReference type="CDD" id="cd06160">
    <property type="entry name" value="S2P-M50_like_2"/>
    <property type="match status" value="1"/>
</dbReference>
<evidence type="ECO:0000313" key="14">
    <source>
        <dbReference type="EMBL" id="KIL37509.1"/>
    </source>
</evidence>
<keyword evidence="6" id="KW-0479">Metal-binding</keyword>
<comment type="cofactor">
    <cofactor evidence="1">
        <name>Zn(2+)</name>
        <dbReference type="ChEBI" id="CHEBI:29105"/>
    </cofactor>
</comment>
<evidence type="ECO:0000256" key="9">
    <source>
        <dbReference type="ARBA" id="ARBA00022989"/>
    </source>
</evidence>
<feature type="domain" description="Peptidase M50" evidence="13">
    <location>
        <begin position="59"/>
        <end position="136"/>
    </location>
</feature>
<gene>
    <name evidence="14" type="ORF">SD71_02435</name>
</gene>
<dbReference type="PANTHER" id="PTHR39188:SF3">
    <property type="entry name" value="STAGE IV SPORULATION PROTEIN FB"/>
    <property type="match status" value="1"/>
</dbReference>
<feature type="transmembrane region" description="Helical" evidence="12">
    <location>
        <begin position="112"/>
        <end position="132"/>
    </location>
</feature>
<keyword evidence="9 12" id="KW-1133">Transmembrane helix</keyword>
<dbReference type="EMBL" id="JXAL01000001">
    <property type="protein sequence ID" value="KIL37509.1"/>
    <property type="molecule type" value="Genomic_DNA"/>
</dbReference>
<keyword evidence="8" id="KW-0862">Zinc</keyword>
<feature type="transmembrane region" description="Helical" evidence="12">
    <location>
        <begin position="332"/>
        <end position="356"/>
    </location>
</feature>
<sequence length="357" mass="39612">MEQNKKGNKRRYWIGAVLVYIATKAKSILALLKFTKIGATFISMFITMGAYALVFPVQFAVGLVVMILIHELGHVIAAKQKGLPVSAPIFIPFLGALITMKRNPRDAVTEAYIAFGGPILGTAGALASFLLGLILQNDLLLVVANIGFFLNLINLMPIHPLDGGRISAAVTRWLWLVGLIGGLFVIIYLQSILFFVIWAMFAWELYQKYVKGKNRRGRADVIKLRVPLEELWASGAIIPGEEHKRELPFDTYSTLEGEQRIRVRWDALGINETISLPKGTQAIIHKVHVVKIEKNLNDTPPLLTVSCQIDYEVHEPDNYYEVPAGKRIGYGVAYAGLAIFLIFMLYAVHIQGIAAIA</sequence>
<feature type="transmembrane region" description="Helical" evidence="12">
    <location>
        <begin position="139"/>
        <end position="161"/>
    </location>
</feature>
<evidence type="ECO:0000256" key="1">
    <source>
        <dbReference type="ARBA" id="ARBA00001947"/>
    </source>
</evidence>
<keyword evidence="15" id="KW-1185">Reference proteome</keyword>
<accession>A0ABR5A917</accession>
<feature type="transmembrane region" description="Helical" evidence="12">
    <location>
        <begin position="173"/>
        <end position="206"/>
    </location>
</feature>
<dbReference type="RefSeq" id="WP_041059050.1">
    <property type="nucleotide sequence ID" value="NZ_JXAL01000001.1"/>
</dbReference>
<evidence type="ECO:0000256" key="2">
    <source>
        <dbReference type="ARBA" id="ARBA00004141"/>
    </source>
</evidence>
<dbReference type="GO" id="GO:0006508">
    <property type="term" value="P:proteolysis"/>
    <property type="evidence" value="ECO:0007669"/>
    <property type="project" value="UniProtKB-KW"/>
</dbReference>
<proteinExistence type="inferred from homology"/>
<evidence type="ECO:0000313" key="15">
    <source>
        <dbReference type="Proteomes" id="UP000054526"/>
    </source>
</evidence>
<keyword evidence="4 14" id="KW-0645">Protease</keyword>
<dbReference type="Pfam" id="PF02163">
    <property type="entry name" value="Peptidase_M50"/>
    <property type="match status" value="1"/>
</dbReference>
<reference evidence="14 15" key="1">
    <citation type="submission" date="2014-12" db="EMBL/GenBank/DDBJ databases">
        <title>Draft genome sequence of Cohnella kolymensis strain B-2846.</title>
        <authorList>
            <person name="Karlyshev A.V."/>
            <person name="Kudryashova E.B."/>
        </authorList>
    </citation>
    <scope>NUCLEOTIDE SEQUENCE [LARGE SCALE GENOMIC DNA]</scope>
    <source>
        <strain evidence="14 15">VKM B-2846</strain>
    </source>
</reference>
<evidence type="ECO:0000256" key="4">
    <source>
        <dbReference type="ARBA" id="ARBA00022670"/>
    </source>
</evidence>
<keyword evidence="7" id="KW-0378">Hydrolase</keyword>
<comment type="subcellular location">
    <subcellularLocation>
        <location evidence="2">Membrane</location>
        <topology evidence="2">Multi-pass membrane protein</topology>
    </subcellularLocation>
</comment>
<organism evidence="14 15">
    <name type="scientific">Cohnella kolymensis</name>
    <dbReference type="NCBI Taxonomy" id="1590652"/>
    <lineage>
        <taxon>Bacteria</taxon>
        <taxon>Bacillati</taxon>
        <taxon>Bacillota</taxon>
        <taxon>Bacilli</taxon>
        <taxon>Bacillales</taxon>
        <taxon>Paenibacillaceae</taxon>
        <taxon>Cohnella</taxon>
    </lineage>
</organism>
<evidence type="ECO:0000256" key="11">
    <source>
        <dbReference type="ARBA" id="ARBA00023136"/>
    </source>
</evidence>
<evidence type="ECO:0000256" key="10">
    <source>
        <dbReference type="ARBA" id="ARBA00023049"/>
    </source>
</evidence>
<evidence type="ECO:0000259" key="13">
    <source>
        <dbReference type="Pfam" id="PF02163"/>
    </source>
</evidence>
<feature type="transmembrane region" description="Helical" evidence="12">
    <location>
        <begin position="44"/>
        <end position="70"/>
    </location>
</feature>
<evidence type="ECO:0000256" key="5">
    <source>
        <dbReference type="ARBA" id="ARBA00022692"/>
    </source>
</evidence>
<comment type="similarity">
    <text evidence="3">Belongs to the peptidase M50B family.</text>
</comment>
<keyword evidence="11 12" id="KW-0472">Membrane</keyword>
<dbReference type="GO" id="GO:0008233">
    <property type="term" value="F:peptidase activity"/>
    <property type="evidence" value="ECO:0007669"/>
    <property type="project" value="UniProtKB-KW"/>
</dbReference>
<dbReference type="PANTHER" id="PTHR39188">
    <property type="entry name" value="MEMBRANE-ASSOCIATED ZINC METALLOPROTEASE M50B"/>
    <property type="match status" value="1"/>
</dbReference>
<dbReference type="InterPro" id="IPR008915">
    <property type="entry name" value="Peptidase_M50"/>
</dbReference>
<evidence type="ECO:0000256" key="8">
    <source>
        <dbReference type="ARBA" id="ARBA00022833"/>
    </source>
</evidence>
<feature type="transmembrane region" description="Helical" evidence="12">
    <location>
        <begin position="82"/>
        <end position="100"/>
    </location>
</feature>
<evidence type="ECO:0000256" key="12">
    <source>
        <dbReference type="SAM" id="Phobius"/>
    </source>
</evidence>
<feature type="transmembrane region" description="Helical" evidence="12">
    <location>
        <begin position="12"/>
        <end position="32"/>
    </location>
</feature>